<reference evidence="1 2" key="1">
    <citation type="submission" date="2016-04" db="EMBL/GenBank/DDBJ databases">
        <title>Complete genome sequence of Thermococcus pacificus type strain P4.</title>
        <authorList>
            <person name="Oger P.M."/>
        </authorList>
    </citation>
    <scope>NUCLEOTIDE SEQUENCE [LARGE SCALE GENOMIC DNA]</scope>
    <source>
        <strain evidence="1 2">P-4</strain>
    </source>
</reference>
<sequence>MERELRRILGEDLANYLELMRAKLAFAEELYGIKMNYVPLITEGEIVVLDKNDGKIKWLRTKSPLTVDELKSLAEKIKKNLESGYVEMLLAMNMSCVNGPGE</sequence>
<protein>
    <submittedName>
        <fullName evidence="1">Uncharacterized protein</fullName>
    </submittedName>
</protein>
<proteinExistence type="predicted"/>
<dbReference type="RefSeq" id="WP_088853617.1">
    <property type="nucleotide sequence ID" value="NZ_CP015102.1"/>
</dbReference>
<dbReference type="OrthoDB" id="85174at2157"/>
<accession>A0A218P6D7</accession>
<dbReference type="KEGG" id="tpaf:A3L08_02910"/>
<dbReference type="GeneID" id="33315188"/>
<keyword evidence="2" id="KW-1185">Reference proteome</keyword>
<dbReference type="EMBL" id="CP015102">
    <property type="protein sequence ID" value="ASJ06355.1"/>
    <property type="molecule type" value="Genomic_DNA"/>
</dbReference>
<dbReference type="Proteomes" id="UP000197418">
    <property type="component" value="Chromosome"/>
</dbReference>
<organism evidence="1 2">
    <name type="scientific">Thermococcus pacificus</name>
    <dbReference type="NCBI Taxonomy" id="71998"/>
    <lineage>
        <taxon>Archaea</taxon>
        <taxon>Methanobacteriati</taxon>
        <taxon>Methanobacteriota</taxon>
        <taxon>Thermococci</taxon>
        <taxon>Thermococcales</taxon>
        <taxon>Thermococcaceae</taxon>
        <taxon>Thermococcus</taxon>
    </lineage>
</organism>
<dbReference type="AlphaFoldDB" id="A0A218P6D7"/>
<name>A0A218P6D7_9EURY</name>
<gene>
    <name evidence="1" type="ORF">A3L08_02910</name>
</gene>
<evidence type="ECO:0000313" key="1">
    <source>
        <dbReference type="EMBL" id="ASJ06355.1"/>
    </source>
</evidence>
<evidence type="ECO:0000313" key="2">
    <source>
        <dbReference type="Proteomes" id="UP000197418"/>
    </source>
</evidence>